<dbReference type="PANTHER" id="PTHR48111">
    <property type="entry name" value="REGULATOR OF RPOS"/>
    <property type="match status" value="1"/>
</dbReference>
<dbReference type="RefSeq" id="WP_277534948.1">
    <property type="nucleotide sequence ID" value="NZ_JAPDIA010000007.1"/>
</dbReference>
<dbReference type="Proteomes" id="UP001153404">
    <property type="component" value="Unassembled WGS sequence"/>
</dbReference>
<evidence type="ECO:0000256" key="1">
    <source>
        <dbReference type="ARBA" id="ARBA00004496"/>
    </source>
</evidence>
<keyword evidence="2" id="KW-0597">Phosphoprotein</keyword>
<dbReference type="InterPro" id="IPR016032">
    <property type="entry name" value="Sig_transdc_resp-reg_C-effctor"/>
</dbReference>
<dbReference type="CDD" id="cd00383">
    <property type="entry name" value="trans_reg_C"/>
    <property type="match status" value="1"/>
</dbReference>
<dbReference type="Gene3D" id="1.10.10.10">
    <property type="entry name" value="Winged helix-like DNA-binding domain superfamily/Winged helix DNA-binding domain"/>
    <property type="match status" value="1"/>
</dbReference>
<keyword evidence="6" id="KW-0804">Transcription</keyword>
<evidence type="ECO:0000256" key="2">
    <source>
        <dbReference type="ARBA" id="ARBA00022553"/>
    </source>
</evidence>
<evidence type="ECO:0000256" key="7">
    <source>
        <dbReference type="PROSITE-ProRule" id="PRU01091"/>
    </source>
</evidence>
<dbReference type="FunFam" id="1.10.10.10:FF:000018">
    <property type="entry name" value="DNA-binding response regulator ResD"/>
    <property type="match status" value="1"/>
</dbReference>
<dbReference type="InterPro" id="IPR036388">
    <property type="entry name" value="WH-like_DNA-bd_sf"/>
</dbReference>
<evidence type="ECO:0000259" key="8">
    <source>
        <dbReference type="PROSITE" id="PS51755"/>
    </source>
</evidence>
<keyword evidence="3" id="KW-0902">Two-component regulatory system</keyword>
<comment type="subcellular location">
    <subcellularLocation>
        <location evidence="1">Cytoplasm</location>
    </subcellularLocation>
</comment>
<evidence type="ECO:0000313" key="9">
    <source>
        <dbReference type="EMBL" id="MDG0811718.1"/>
    </source>
</evidence>
<dbReference type="GO" id="GO:0032993">
    <property type="term" value="C:protein-DNA complex"/>
    <property type="evidence" value="ECO:0007669"/>
    <property type="project" value="TreeGrafter"/>
</dbReference>
<name>A0A9X4KWC5_9BACL</name>
<dbReference type="GO" id="GO:0000976">
    <property type="term" value="F:transcription cis-regulatory region binding"/>
    <property type="evidence" value="ECO:0007669"/>
    <property type="project" value="TreeGrafter"/>
</dbReference>
<dbReference type="PANTHER" id="PTHR48111:SF1">
    <property type="entry name" value="TWO-COMPONENT RESPONSE REGULATOR ORR33"/>
    <property type="match status" value="1"/>
</dbReference>
<evidence type="ECO:0000256" key="4">
    <source>
        <dbReference type="ARBA" id="ARBA00023015"/>
    </source>
</evidence>
<dbReference type="InterPro" id="IPR001867">
    <property type="entry name" value="OmpR/PhoB-type_DNA-bd"/>
</dbReference>
<feature type="domain" description="OmpR/PhoB-type" evidence="8">
    <location>
        <begin position="1"/>
        <end position="76"/>
    </location>
</feature>
<dbReference type="GO" id="GO:0005829">
    <property type="term" value="C:cytosol"/>
    <property type="evidence" value="ECO:0007669"/>
    <property type="project" value="TreeGrafter"/>
</dbReference>
<keyword evidence="5 7" id="KW-0238">DNA-binding</keyword>
<protein>
    <submittedName>
        <fullName evidence="9">Helix-turn-helix domain-containing protein</fullName>
    </submittedName>
</protein>
<dbReference type="SMART" id="SM00862">
    <property type="entry name" value="Trans_reg_C"/>
    <property type="match status" value="1"/>
</dbReference>
<proteinExistence type="predicted"/>
<accession>A0A9X4KWC5</accession>
<evidence type="ECO:0000256" key="5">
    <source>
        <dbReference type="ARBA" id="ARBA00023125"/>
    </source>
</evidence>
<comment type="caution">
    <text evidence="9">The sequence shown here is derived from an EMBL/GenBank/DDBJ whole genome shotgun (WGS) entry which is preliminary data.</text>
</comment>
<reference evidence="9" key="1">
    <citation type="submission" date="2022-10" db="EMBL/GenBank/DDBJ databases">
        <title>Comparative genomic analysis of Cohnella hashimotonis sp. nov., isolated from the International Space Station.</title>
        <authorList>
            <person name="Simpson A."/>
            <person name="Venkateswaran K."/>
        </authorList>
    </citation>
    <scope>NUCLEOTIDE SEQUENCE</scope>
    <source>
        <strain evidence="9">DSM 28161</strain>
    </source>
</reference>
<evidence type="ECO:0000256" key="6">
    <source>
        <dbReference type="ARBA" id="ARBA00023163"/>
    </source>
</evidence>
<dbReference type="GO" id="GO:0006355">
    <property type="term" value="P:regulation of DNA-templated transcription"/>
    <property type="evidence" value="ECO:0007669"/>
    <property type="project" value="InterPro"/>
</dbReference>
<dbReference type="Pfam" id="PF00486">
    <property type="entry name" value="Trans_reg_C"/>
    <property type="match status" value="1"/>
</dbReference>
<organism evidence="9 10">
    <name type="scientific">Cohnella rhizosphaerae</name>
    <dbReference type="NCBI Taxonomy" id="1457232"/>
    <lineage>
        <taxon>Bacteria</taxon>
        <taxon>Bacillati</taxon>
        <taxon>Bacillota</taxon>
        <taxon>Bacilli</taxon>
        <taxon>Bacillales</taxon>
        <taxon>Paenibacillaceae</taxon>
        <taxon>Cohnella</taxon>
    </lineage>
</organism>
<evidence type="ECO:0000313" key="10">
    <source>
        <dbReference type="Proteomes" id="UP001153404"/>
    </source>
</evidence>
<dbReference type="AlphaFoldDB" id="A0A9X4KWC5"/>
<gene>
    <name evidence="9" type="ORF">OMP40_21875</name>
</gene>
<dbReference type="GO" id="GO:0000156">
    <property type="term" value="F:phosphorelay response regulator activity"/>
    <property type="evidence" value="ECO:0007669"/>
    <property type="project" value="TreeGrafter"/>
</dbReference>
<dbReference type="InterPro" id="IPR039420">
    <property type="entry name" value="WalR-like"/>
</dbReference>
<dbReference type="SUPFAM" id="SSF46894">
    <property type="entry name" value="C-terminal effector domain of the bipartite response regulators"/>
    <property type="match status" value="1"/>
</dbReference>
<dbReference type="EMBL" id="JAPDIA010000007">
    <property type="protein sequence ID" value="MDG0811718.1"/>
    <property type="molecule type" value="Genomic_DNA"/>
</dbReference>
<evidence type="ECO:0000256" key="3">
    <source>
        <dbReference type="ARBA" id="ARBA00023012"/>
    </source>
</evidence>
<sequence>MELTATEFDLLEWFARHPGQVFSRSQLLSRVWDIAFEGDSTTVTVHMRRLREKIEPNPSKPIWLKTVWGIGYRFEGQPAE</sequence>
<dbReference type="PROSITE" id="PS51755">
    <property type="entry name" value="OMPR_PHOB"/>
    <property type="match status" value="1"/>
</dbReference>
<keyword evidence="4" id="KW-0805">Transcription regulation</keyword>
<feature type="DNA-binding region" description="OmpR/PhoB-type" evidence="7">
    <location>
        <begin position="1"/>
        <end position="76"/>
    </location>
</feature>
<keyword evidence="10" id="KW-1185">Reference proteome</keyword>